<evidence type="ECO:0000313" key="2">
    <source>
        <dbReference type="EMBL" id="GAU39520.1"/>
    </source>
</evidence>
<dbReference type="EMBL" id="DF973766">
    <property type="protein sequence ID" value="GAU39520.1"/>
    <property type="molecule type" value="Genomic_DNA"/>
</dbReference>
<feature type="non-terminal residue" evidence="2">
    <location>
        <position position="95"/>
    </location>
</feature>
<dbReference type="PANTHER" id="PTHR36033">
    <property type="entry name" value="NUCLEIC ACID-BINDING PROTEINS SUPERFAMILY"/>
    <property type="match status" value="1"/>
</dbReference>
<dbReference type="AlphaFoldDB" id="A0A2Z6NRX6"/>
<dbReference type="Pfam" id="PF17244">
    <property type="entry name" value="CDC24_OB3"/>
    <property type="match status" value="1"/>
</dbReference>
<evidence type="ECO:0000259" key="1">
    <source>
        <dbReference type="Pfam" id="PF17244"/>
    </source>
</evidence>
<accession>A0A2Z6NRX6</accession>
<evidence type="ECO:0000313" key="3">
    <source>
        <dbReference type="Proteomes" id="UP000242715"/>
    </source>
</evidence>
<proteinExistence type="predicted"/>
<feature type="domain" description="Cell division control protein 24 OB" evidence="1">
    <location>
        <begin position="9"/>
        <end position="86"/>
    </location>
</feature>
<protein>
    <recommendedName>
        <fullName evidence="1">Cell division control protein 24 OB domain-containing protein</fullName>
    </recommendedName>
</protein>
<organism evidence="2 3">
    <name type="scientific">Trifolium subterraneum</name>
    <name type="common">Subterranean clover</name>
    <dbReference type="NCBI Taxonomy" id="3900"/>
    <lineage>
        <taxon>Eukaryota</taxon>
        <taxon>Viridiplantae</taxon>
        <taxon>Streptophyta</taxon>
        <taxon>Embryophyta</taxon>
        <taxon>Tracheophyta</taxon>
        <taxon>Spermatophyta</taxon>
        <taxon>Magnoliopsida</taxon>
        <taxon>eudicotyledons</taxon>
        <taxon>Gunneridae</taxon>
        <taxon>Pentapetalae</taxon>
        <taxon>rosids</taxon>
        <taxon>fabids</taxon>
        <taxon>Fabales</taxon>
        <taxon>Fabaceae</taxon>
        <taxon>Papilionoideae</taxon>
        <taxon>50 kb inversion clade</taxon>
        <taxon>NPAAA clade</taxon>
        <taxon>Hologalegina</taxon>
        <taxon>IRL clade</taxon>
        <taxon>Trifolieae</taxon>
        <taxon>Trifolium</taxon>
    </lineage>
</organism>
<feature type="non-terminal residue" evidence="2">
    <location>
        <position position="1"/>
    </location>
</feature>
<dbReference type="Proteomes" id="UP000242715">
    <property type="component" value="Unassembled WGS sequence"/>
</dbReference>
<sequence length="95" mass="11189">VCRIWLVPNEYYYVNTRFSHSLCGHFVDKKPGEVVRTFHLKITLKDKSRKVLAWCTGQTAMDLLQISPEEFYDLPEDEQLMYPSSLENEKFMVAL</sequence>
<dbReference type="InterPro" id="IPR035203">
    <property type="entry name" value="Cdc24_OB3"/>
</dbReference>
<reference evidence="3" key="1">
    <citation type="journal article" date="2017" name="Front. Plant Sci.">
        <title>Climate Clever Clovers: New Paradigm to Reduce the Environmental Footprint of Ruminants by Breeding Low Methanogenic Forages Utilizing Haplotype Variation.</title>
        <authorList>
            <person name="Kaur P."/>
            <person name="Appels R."/>
            <person name="Bayer P.E."/>
            <person name="Keeble-Gagnere G."/>
            <person name="Wang J."/>
            <person name="Hirakawa H."/>
            <person name="Shirasawa K."/>
            <person name="Vercoe P."/>
            <person name="Stefanova K."/>
            <person name="Durmic Z."/>
            <person name="Nichols P."/>
            <person name="Revell C."/>
            <person name="Isobe S.N."/>
            <person name="Edwards D."/>
            <person name="Erskine W."/>
        </authorList>
    </citation>
    <scope>NUCLEOTIDE SEQUENCE [LARGE SCALE GENOMIC DNA]</scope>
    <source>
        <strain evidence="3">cv. Daliak</strain>
    </source>
</reference>
<dbReference type="OrthoDB" id="1722238at2759"/>
<gene>
    <name evidence="2" type="ORF">TSUD_222900</name>
</gene>
<dbReference type="PANTHER" id="PTHR36033:SF1">
    <property type="entry name" value="NUCLEIC ACID-BINDING PROTEINS SUPERFAMILY"/>
    <property type="match status" value="1"/>
</dbReference>
<keyword evidence="3" id="KW-1185">Reference proteome</keyword>
<name>A0A2Z6NRX6_TRISU</name>